<keyword evidence="6 11" id="KW-1133">Transmembrane helix</keyword>
<feature type="compositionally biased region" description="Acidic residues" evidence="10">
    <location>
        <begin position="532"/>
        <end position="543"/>
    </location>
</feature>
<keyword evidence="4" id="KW-0999">Mitochondrion inner membrane</keyword>
<gene>
    <name evidence="12" type="ORF">M378DRAFT_442599</name>
</gene>
<comment type="function">
    <text evidence="9">Involved in the organization of the mitochondrial membranes and the global structure of the mitochondria. Also required for mitochondrial distribution and mobility as well as for the maintenance of mitochondrial DNA nucleoids structures.</text>
</comment>
<evidence type="ECO:0008006" key="14">
    <source>
        <dbReference type="Google" id="ProtNLM"/>
    </source>
</evidence>
<evidence type="ECO:0000256" key="7">
    <source>
        <dbReference type="ARBA" id="ARBA00023128"/>
    </source>
</evidence>
<evidence type="ECO:0000256" key="1">
    <source>
        <dbReference type="ARBA" id="ARBA00004273"/>
    </source>
</evidence>
<comment type="similarity">
    <text evidence="2">Belongs to the MDM31/MDM32 family.</text>
</comment>
<name>A0A0C2TG71_AMAMK</name>
<dbReference type="EMBL" id="KN818239">
    <property type="protein sequence ID" value="KIL65889.1"/>
    <property type="molecule type" value="Genomic_DNA"/>
</dbReference>
<keyword evidence="8 11" id="KW-0472">Membrane</keyword>
<evidence type="ECO:0000256" key="8">
    <source>
        <dbReference type="ARBA" id="ARBA00023136"/>
    </source>
</evidence>
<keyword evidence="5" id="KW-0809">Transit peptide</keyword>
<evidence type="ECO:0000256" key="2">
    <source>
        <dbReference type="ARBA" id="ARBA00005687"/>
    </source>
</evidence>
<dbReference type="STRING" id="946122.A0A0C2TG71"/>
<evidence type="ECO:0000256" key="5">
    <source>
        <dbReference type="ARBA" id="ARBA00022946"/>
    </source>
</evidence>
<evidence type="ECO:0000256" key="11">
    <source>
        <dbReference type="SAM" id="Phobius"/>
    </source>
</evidence>
<sequence length="700" mass="79599">MSLASRSLTASCRPAISLCHKARLAHNPTYDRYTIISDFFRRQLGTRTRSYASISLHVQPLHLKNSPLPTRAHKLLIHSFHSTSTQRFAANDQPPKPPNHDTPEHNYSRFFQRLAKSLPHTQRHTVDDFLTVATGFWQRLRIRFKWFTIKSFRKFNADDISAFVTWFLMSQTLLWILVGTTTFFSVIFATANSLRLQHFVARAISDYLTSETGVTIIFESAIVPKWKDSRLSFKNVYVSRQSRDKTKEEVVQRRDGHLLAVGYDVSNHPANHHVGEDDEDHGVEATIDEDDTTHSSFDLTIDSVDVTLSLWRWLDGRGLIENAVVKGVRGVLDRRRIHWDPEHPLDPAAFRHEAQPGDFHLDSFQLEDLLITVYQPGGFRPYTVSIFRADLRTFRKRWLFHDFLSAENVVGQFDNCLFSLHRPQSIGRTTEKDLKDGNWARMSRFRIDGVNIDHLKAATTMEGPISWITSGKLDAVLDIKFPHDPQKDFNAILGEIADAISTSFSGESEDHQRIPGQRELAKPPLSAPSSLNEEDDDDELDVGESEKPKVVVDIDLRLRDLKAAVPIFTNDLSYVNNALIRPIVAFMNANRTLIPIHCRVVKDLSDFDGAWNLWETGLMDDISYKVYDALAYHVSQSTMNRQRIKTVGLWSLQKTASAVLSTIRNALYPGFSQVREAHMNGTLGPDMVGLGLGLGLYEPQ</sequence>
<evidence type="ECO:0000256" key="6">
    <source>
        <dbReference type="ARBA" id="ARBA00022989"/>
    </source>
</evidence>
<reference evidence="12 13" key="1">
    <citation type="submission" date="2014-04" db="EMBL/GenBank/DDBJ databases">
        <title>Evolutionary Origins and Diversification of the Mycorrhizal Mutualists.</title>
        <authorList>
            <consortium name="DOE Joint Genome Institute"/>
            <consortium name="Mycorrhizal Genomics Consortium"/>
            <person name="Kohler A."/>
            <person name="Kuo A."/>
            <person name="Nagy L.G."/>
            <person name="Floudas D."/>
            <person name="Copeland A."/>
            <person name="Barry K.W."/>
            <person name="Cichocki N."/>
            <person name="Veneault-Fourrey C."/>
            <person name="LaButti K."/>
            <person name="Lindquist E.A."/>
            <person name="Lipzen A."/>
            <person name="Lundell T."/>
            <person name="Morin E."/>
            <person name="Murat C."/>
            <person name="Riley R."/>
            <person name="Ohm R."/>
            <person name="Sun H."/>
            <person name="Tunlid A."/>
            <person name="Henrissat B."/>
            <person name="Grigoriev I.V."/>
            <person name="Hibbett D.S."/>
            <person name="Martin F."/>
        </authorList>
    </citation>
    <scope>NUCLEOTIDE SEQUENCE [LARGE SCALE GENOMIC DNA]</scope>
    <source>
        <strain evidence="12 13">Koide BX008</strain>
    </source>
</reference>
<evidence type="ECO:0000256" key="4">
    <source>
        <dbReference type="ARBA" id="ARBA00022792"/>
    </source>
</evidence>
<evidence type="ECO:0000256" key="3">
    <source>
        <dbReference type="ARBA" id="ARBA00022692"/>
    </source>
</evidence>
<dbReference type="OrthoDB" id="17678at2759"/>
<accession>A0A0C2TG71</accession>
<keyword evidence="3 11" id="KW-0812">Transmembrane</keyword>
<dbReference type="Proteomes" id="UP000054549">
    <property type="component" value="Unassembled WGS sequence"/>
</dbReference>
<comment type="subcellular location">
    <subcellularLocation>
        <location evidence="1">Mitochondrion inner membrane</location>
    </subcellularLocation>
</comment>
<protein>
    <recommendedName>
        <fullName evidence="14">Mitochondrial distribution and morphology protein 31</fullName>
    </recommendedName>
</protein>
<proteinExistence type="inferred from homology"/>
<evidence type="ECO:0000313" key="12">
    <source>
        <dbReference type="EMBL" id="KIL65889.1"/>
    </source>
</evidence>
<dbReference type="PANTHER" id="PTHR31068">
    <property type="entry name" value="MITOCHONDRIAL DISTRIBUTION AND MORPHOLOGY PROTEIN 31"/>
    <property type="match status" value="1"/>
</dbReference>
<keyword evidence="13" id="KW-1185">Reference proteome</keyword>
<evidence type="ECO:0000256" key="9">
    <source>
        <dbReference type="ARBA" id="ARBA00025191"/>
    </source>
</evidence>
<dbReference type="InterPro" id="IPR012571">
    <property type="entry name" value="Mdm31/Mdm32"/>
</dbReference>
<feature type="region of interest" description="Disordered" evidence="10">
    <location>
        <begin position="504"/>
        <end position="544"/>
    </location>
</feature>
<dbReference type="InParanoid" id="A0A0C2TG71"/>
<dbReference type="AlphaFoldDB" id="A0A0C2TG71"/>
<dbReference type="GO" id="GO:0005743">
    <property type="term" value="C:mitochondrial inner membrane"/>
    <property type="evidence" value="ECO:0007669"/>
    <property type="project" value="UniProtKB-SubCell"/>
</dbReference>
<dbReference type="HOGENOM" id="CLU_016236_0_1_1"/>
<organism evidence="12 13">
    <name type="scientific">Amanita muscaria (strain Koide BX008)</name>
    <dbReference type="NCBI Taxonomy" id="946122"/>
    <lineage>
        <taxon>Eukaryota</taxon>
        <taxon>Fungi</taxon>
        <taxon>Dikarya</taxon>
        <taxon>Basidiomycota</taxon>
        <taxon>Agaricomycotina</taxon>
        <taxon>Agaricomycetes</taxon>
        <taxon>Agaricomycetidae</taxon>
        <taxon>Agaricales</taxon>
        <taxon>Pluteineae</taxon>
        <taxon>Amanitaceae</taxon>
        <taxon>Amanita</taxon>
    </lineage>
</organism>
<dbReference type="GO" id="GO:0007005">
    <property type="term" value="P:mitochondrion organization"/>
    <property type="evidence" value="ECO:0007669"/>
    <property type="project" value="InterPro"/>
</dbReference>
<evidence type="ECO:0000313" key="13">
    <source>
        <dbReference type="Proteomes" id="UP000054549"/>
    </source>
</evidence>
<evidence type="ECO:0000256" key="10">
    <source>
        <dbReference type="SAM" id="MobiDB-lite"/>
    </source>
</evidence>
<keyword evidence="7" id="KW-0496">Mitochondrion</keyword>
<dbReference type="Pfam" id="PF08118">
    <property type="entry name" value="MDM31_MDM32"/>
    <property type="match status" value="1"/>
</dbReference>
<dbReference type="FunCoup" id="A0A0C2TG71">
    <property type="interactions" value="39"/>
</dbReference>
<dbReference type="GO" id="GO:0000001">
    <property type="term" value="P:mitochondrion inheritance"/>
    <property type="evidence" value="ECO:0007669"/>
    <property type="project" value="InterPro"/>
</dbReference>
<dbReference type="PANTHER" id="PTHR31068:SF0">
    <property type="entry name" value="MITOCHONDRIAL DISTRIBUTION AND MORPHOLOGY PROTEIN 31"/>
    <property type="match status" value="1"/>
</dbReference>
<feature type="transmembrane region" description="Helical" evidence="11">
    <location>
        <begin position="160"/>
        <end position="188"/>
    </location>
</feature>